<organism evidence="5">
    <name type="scientific">Penicillium chrysogenum</name>
    <name type="common">Penicillium notatum</name>
    <dbReference type="NCBI Taxonomy" id="5076"/>
    <lineage>
        <taxon>Eukaryota</taxon>
        <taxon>Fungi</taxon>
        <taxon>Dikarya</taxon>
        <taxon>Ascomycota</taxon>
        <taxon>Pezizomycotina</taxon>
        <taxon>Eurotiomycetes</taxon>
        <taxon>Eurotiomycetidae</taxon>
        <taxon>Eurotiales</taxon>
        <taxon>Aspergillaceae</taxon>
        <taxon>Penicillium</taxon>
        <taxon>Penicillium chrysogenum species complex</taxon>
    </lineage>
</organism>
<dbReference type="GO" id="GO:0008716">
    <property type="term" value="F:D-alanine-D-alanine ligase activity"/>
    <property type="evidence" value="ECO:0007669"/>
    <property type="project" value="InterPro"/>
</dbReference>
<dbReference type="InterPro" id="IPR011095">
    <property type="entry name" value="Dala_Dala_lig_C"/>
</dbReference>
<comment type="similarity">
    <text evidence="1">Belongs to the D-alanine--D-alanine ligase family.</text>
</comment>
<gene>
    <name evidence="5" type="ORF">EN45_024360</name>
</gene>
<dbReference type="Gene3D" id="3.40.50.20">
    <property type="match status" value="1"/>
</dbReference>
<evidence type="ECO:0000256" key="3">
    <source>
        <dbReference type="PROSITE-ProRule" id="PRU00409"/>
    </source>
</evidence>
<protein>
    <submittedName>
        <fullName evidence="5">D-alanine-D-alanine ligase</fullName>
    </submittedName>
</protein>
<accession>A0A167X0S1</accession>
<dbReference type="Gene3D" id="3.30.1490.20">
    <property type="entry name" value="ATP-grasp fold, A domain"/>
    <property type="match status" value="1"/>
</dbReference>
<reference evidence="5" key="1">
    <citation type="journal article" date="2014" name="Genome Announc.">
        <title>Complete sequencing and chromosome-scale genome assembly of the industrial progenitor strain P2niaD18 from the penicillin producer Penicillium chrysogenum.</title>
        <authorList>
            <person name="Specht T."/>
            <person name="Dahlmann T.A."/>
            <person name="Zadra I."/>
            <person name="Kurnsteiner H."/>
            <person name="Kuck U."/>
        </authorList>
    </citation>
    <scope>NUCLEOTIDE SEQUENCE [LARGE SCALE GENOMIC DNA]</scope>
    <source>
        <strain evidence="5">P2niaD18</strain>
    </source>
</reference>
<dbReference type="PANTHER" id="PTHR23132">
    <property type="entry name" value="D-ALANINE--D-ALANINE LIGASE"/>
    <property type="match status" value="1"/>
</dbReference>
<dbReference type="EMBL" id="CM002798">
    <property type="protein sequence ID" value="KZN92282.1"/>
    <property type="molecule type" value="Genomic_DNA"/>
</dbReference>
<proteinExistence type="inferred from homology"/>
<dbReference type="GO" id="GO:0005524">
    <property type="term" value="F:ATP binding"/>
    <property type="evidence" value="ECO:0007669"/>
    <property type="project" value="UniProtKB-UniRule"/>
</dbReference>
<dbReference type="Pfam" id="PF07478">
    <property type="entry name" value="Dala_Dala_lig_C"/>
    <property type="match status" value="1"/>
</dbReference>
<sequence>MGESNGSTSLRVALISEQRPNYLQLGYSEEDCAALTHDGEIQAVLSTLKKLGHQVTLVPGIESLVQQLAAGKHKCWDLAFNMAQGFHGPARESQVPALLGAYQVPHTFADAATMALCQNKANTKMVLNHHNIPTAPFVVIPASEPADSLIKFTTSGLQYPLFVKPVTEGSSKGIDGFNKVKNPAELEPAVHQLRSKFPAEDILVEPFLSGREFTVGILGAGEDSRVIGVREFIWKKPSADFTNGVDGHPDLEFASRWSKSSRNKLIPRDQDLTHPQVQAACRVSLDAWKVFGCRDAGRVDIRFDSDEPDAVPNILEVNPISGLLPDHSPLPACAESNGISYAELLGAIIESALRRCGTTFLTNGSS</sequence>
<dbReference type="PhylomeDB" id="A0A167X0S1"/>
<evidence type="ECO:0000256" key="2">
    <source>
        <dbReference type="ARBA" id="ARBA00022598"/>
    </source>
</evidence>
<dbReference type="AlphaFoldDB" id="A0A167X0S1"/>
<feature type="domain" description="ATP-grasp" evidence="4">
    <location>
        <begin position="124"/>
        <end position="350"/>
    </location>
</feature>
<keyword evidence="2 5" id="KW-0436">Ligase</keyword>
<dbReference type="Proteomes" id="UP000076449">
    <property type="component" value="Chromosome I"/>
</dbReference>
<dbReference type="PROSITE" id="PS50975">
    <property type="entry name" value="ATP_GRASP"/>
    <property type="match status" value="1"/>
</dbReference>
<keyword evidence="3" id="KW-0067">ATP-binding</keyword>
<dbReference type="InterPro" id="IPR011761">
    <property type="entry name" value="ATP-grasp"/>
</dbReference>
<evidence type="ECO:0000313" key="5">
    <source>
        <dbReference type="EMBL" id="KZN92282.1"/>
    </source>
</evidence>
<evidence type="ECO:0000259" key="4">
    <source>
        <dbReference type="PROSITE" id="PS50975"/>
    </source>
</evidence>
<dbReference type="SUPFAM" id="SSF56059">
    <property type="entry name" value="Glutathione synthetase ATP-binding domain-like"/>
    <property type="match status" value="1"/>
</dbReference>
<evidence type="ECO:0000256" key="1">
    <source>
        <dbReference type="ARBA" id="ARBA00010871"/>
    </source>
</evidence>
<dbReference type="PANTHER" id="PTHR23132:SF23">
    <property type="entry name" value="D-ALANINE--D-ALANINE LIGASE B"/>
    <property type="match status" value="1"/>
</dbReference>
<dbReference type="Gene3D" id="3.30.470.20">
    <property type="entry name" value="ATP-grasp fold, B domain"/>
    <property type="match status" value="1"/>
</dbReference>
<keyword evidence="3" id="KW-0547">Nucleotide-binding</keyword>
<dbReference type="InterPro" id="IPR013815">
    <property type="entry name" value="ATP_grasp_subdomain_1"/>
</dbReference>
<name>A0A167X0S1_PENCH</name>
<dbReference type="GO" id="GO:0046872">
    <property type="term" value="F:metal ion binding"/>
    <property type="evidence" value="ECO:0007669"/>
    <property type="project" value="InterPro"/>
</dbReference>